<proteinExistence type="predicted"/>
<feature type="region of interest" description="Disordered" evidence="1">
    <location>
        <begin position="982"/>
        <end position="1001"/>
    </location>
</feature>
<evidence type="ECO:0000256" key="1">
    <source>
        <dbReference type="SAM" id="MobiDB-lite"/>
    </source>
</evidence>
<evidence type="ECO:0000313" key="4">
    <source>
        <dbReference type="Proteomes" id="UP001152797"/>
    </source>
</evidence>
<reference evidence="2" key="1">
    <citation type="submission" date="2022-10" db="EMBL/GenBank/DDBJ databases">
        <authorList>
            <person name="Chen Y."/>
            <person name="Dougan E. K."/>
            <person name="Chan C."/>
            <person name="Rhodes N."/>
            <person name="Thang M."/>
        </authorList>
    </citation>
    <scope>NUCLEOTIDE SEQUENCE</scope>
</reference>
<reference evidence="3 4" key="2">
    <citation type="submission" date="2024-05" db="EMBL/GenBank/DDBJ databases">
        <authorList>
            <person name="Chen Y."/>
            <person name="Shah S."/>
            <person name="Dougan E. K."/>
            <person name="Thang M."/>
            <person name="Chan C."/>
        </authorList>
    </citation>
    <scope>NUCLEOTIDE SEQUENCE [LARGE SCALE GENOMIC DNA]</scope>
</reference>
<gene>
    <name evidence="2" type="ORF">C1SCF055_LOCUS10142</name>
</gene>
<keyword evidence="4" id="KW-1185">Reference proteome</keyword>
<evidence type="ECO:0000313" key="2">
    <source>
        <dbReference type="EMBL" id="CAI3982450.1"/>
    </source>
</evidence>
<evidence type="ECO:0000313" key="3">
    <source>
        <dbReference type="EMBL" id="CAL4769762.1"/>
    </source>
</evidence>
<accession>A0A9P1C1C9</accession>
<organism evidence="2">
    <name type="scientific">Cladocopium goreaui</name>
    <dbReference type="NCBI Taxonomy" id="2562237"/>
    <lineage>
        <taxon>Eukaryota</taxon>
        <taxon>Sar</taxon>
        <taxon>Alveolata</taxon>
        <taxon>Dinophyceae</taxon>
        <taxon>Suessiales</taxon>
        <taxon>Symbiodiniaceae</taxon>
        <taxon>Cladocopium</taxon>
    </lineage>
</organism>
<dbReference type="EMBL" id="CAMXCT010000716">
    <property type="protein sequence ID" value="CAI3982450.1"/>
    <property type="molecule type" value="Genomic_DNA"/>
</dbReference>
<dbReference type="Proteomes" id="UP001152797">
    <property type="component" value="Unassembled WGS sequence"/>
</dbReference>
<feature type="compositionally biased region" description="Acidic residues" evidence="1">
    <location>
        <begin position="990"/>
        <end position="1001"/>
    </location>
</feature>
<protein>
    <submittedName>
        <fullName evidence="2">Uncharacterized protein</fullName>
    </submittedName>
</protein>
<sequence>MSSEGAPAVIKLTSALIENLFSLRHCSDKSIHLDDVGELKVKDGLFQWPVLHGGTFKQLAARAWTDPDRLCEMSANFVSRVGLTSSNDIGEFVQEFCKVEAWPPEKGLEFETSILSWSFEDAAFWRGKSVAMSEIINYARSIASTRFREGESLAVRLPGPPLKPENLALGCLYFNDGSQKALAAFTVWLALLLASEKPSVEEADLQHPQVVNLVASLLRIKTLFKASVNQGDEVDSAISRIVRQNTASKVQPVSSLTWASILATLGEGITLDQAMMAYNAHPDVAAFEGEGVGSISIDGRKKQAVKNLFSRTSNAAFEVLLQSTHDIAWAFGPFGEVFGTYSFAFLGSSLPLESGSPMDDCIPSPLPNEPCVTIDWSLPMTDSAQVILFQRILAHWNRSTAHFPVAMEKKYRLSAEEVQDLRHRIVLFDQLLPHIKTRMAPEKVDEWLAEVSSSSKRDADLQQLLTSRPPRFAMSMLLSEQESAKKDLLDTEQKRIEDKEAQQAEVDAAQWSFFKGALKRDHGKVEQAQAAPRLDCYLRVLQLEKIEHAAGEISKMKQHVVSWLELFSLHQANQTHTSPDDVHVVGFVDYNAPGARQASKVDILSQGINLCNNLGASKQNVCMILLPDLARDSSLRGLWDEEKQIIESLFGQKLDVETRFIDLLTREPRSEGRSCVRRWAAGRLVVSSESKNENHWLNSELAVCGRPVGRAEGENGAPCSILPRSSALLLPEGASPDSDLKLADRTRPSPEQTAAQKGQQRLQLLIESLFRHSGVRSPCLVVNLTGYVEELAAAVLNLRLSGNLAGEGGGFMWENLFYLSLHTLDSAMGVQYARTRVARELLDGWLSKRISFNGKKFEDAECVLTDEAQLVAFLFKELVLLSVNQCLVEELMIFFPIISLFQEMRSIPGAECVRSVDSMSLEVLVREGTKLVIHPDQVRQWQAKGPKFEEEFQELRQAHTEKYETMLASMIQQSSGGASAGASQLVAAEVQDEPEQSENQAEGELELVKFESFAKLSEADPVTIRTASEITGVELIKTASKKVFMMADKQKAIPRHSILGGFGTGKQLVEHSSITPECTHQEVMTLYKLLIHLERVKRLTEYKISYTDCARAAGESGGGDSFRVNLKQPHKYKCLAGTSERTSSKSFFGTCMSEVEQSTVIGKVFRFRFERVSGCIKLQKPYCLILKGITLKPNQPVQIASVAWFHFMVMKRKSWLQKHRAWLKNKKSFEKASKKLRRMTQHIGDIELLPPPAPASAIETERMLVEWSMERILRGMEAGTWRQLETTEH</sequence>
<dbReference type="EMBL" id="CAMXCT020000716">
    <property type="protein sequence ID" value="CAL1135825.1"/>
    <property type="molecule type" value="Genomic_DNA"/>
</dbReference>
<name>A0A9P1C1C9_9DINO</name>
<comment type="caution">
    <text evidence="2">The sequence shown here is derived from an EMBL/GenBank/DDBJ whole genome shotgun (WGS) entry which is preliminary data.</text>
</comment>
<dbReference type="EMBL" id="CAMXCT030000716">
    <property type="protein sequence ID" value="CAL4769762.1"/>
    <property type="molecule type" value="Genomic_DNA"/>
</dbReference>